<evidence type="ECO:0000256" key="1">
    <source>
        <dbReference type="ARBA" id="ARBA00002663"/>
    </source>
</evidence>
<keyword evidence="10" id="KW-1185">Reference proteome</keyword>
<dbReference type="GO" id="GO:0004526">
    <property type="term" value="F:ribonuclease P activity"/>
    <property type="evidence" value="ECO:0007669"/>
    <property type="project" value="UniProtKB-UniRule"/>
</dbReference>
<keyword evidence="3 7" id="KW-0540">Nuclease</keyword>
<dbReference type="PANTHER" id="PTHR33992">
    <property type="entry name" value="RIBONUCLEASE P PROTEIN COMPONENT"/>
    <property type="match status" value="1"/>
</dbReference>
<keyword evidence="4 7" id="KW-0255">Endonuclease</keyword>
<gene>
    <name evidence="7" type="primary">rnpA</name>
    <name evidence="9" type="ORF">GGR32_000730</name>
</gene>
<keyword evidence="5 7" id="KW-0378">Hydrolase</keyword>
<dbReference type="InterPro" id="IPR020568">
    <property type="entry name" value="Ribosomal_Su5_D2-typ_SF"/>
</dbReference>
<dbReference type="NCBIfam" id="TIGR00188">
    <property type="entry name" value="rnpA"/>
    <property type="match status" value="1"/>
</dbReference>
<dbReference type="EC" id="3.1.26.5" evidence="7 8"/>
<evidence type="ECO:0000256" key="7">
    <source>
        <dbReference type="HAMAP-Rule" id="MF_00227"/>
    </source>
</evidence>
<accession>A0A840EST1</accession>
<evidence type="ECO:0000256" key="8">
    <source>
        <dbReference type="NCBIfam" id="TIGR00188"/>
    </source>
</evidence>
<dbReference type="GO" id="GO:0000049">
    <property type="term" value="F:tRNA binding"/>
    <property type="evidence" value="ECO:0007669"/>
    <property type="project" value="UniProtKB-UniRule"/>
</dbReference>
<organism evidence="9 10">
    <name type="scientific">Mesonia hippocampi</name>
    <dbReference type="NCBI Taxonomy" id="1628250"/>
    <lineage>
        <taxon>Bacteria</taxon>
        <taxon>Pseudomonadati</taxon>
        <taxon>Bacteroidota</taxon>
        <taxon>Flavobacteriia</taxon>
        <taxon>Flavobacteriales</taxon>
        <taxon>Flavobacteriaceae</taxon>
        <taxon>Mesonia</taxon>
    </lineage>
</organism>
<dbReference type="InterPro" id="IPR000100">
    <property type="entry name" value="RNase_P"/>
</dbReference>
<dbReference type="Pfam" id="PF00825">
    <property type="entry name" value="Ribonuclease_P"/>
    <property type="match status" value="1"/>
</dbReference>
<evidence type="ECO:0000256" key="3">
    <source>
        <dbReference type="ARBA" id="ARBA00022722"/>
    </source>
</evidence>
<dbReference type="PROSITE" id="PS00648">
    <property type="entry name" value="RIBONUCLEASE_P"/>
    <property type="match status" value="1"/>
</dbReference>
<dbReference type="PANTHER" id="PTHR33992:SF1">
    <property type="entry name" value="RIBONUCLEASE P PROTEIN COMPONENT"/>
    <property type="match status" value="1"/>
</dbReference>
<evidence type="ECO:0000313" key="10">
    <source>
        <dbReference type="Proteomes" id="UP000553034"/>
    </source>
</evidence>
<dbReference type="Gene3D" id="3.30.230.10">
    <property type="match status" value="1"/>
</dbReference>
<protein>
    <recommendedName>
        <fullName evidence="7 8">Ribonuclease P protein component</fullName>
        <shortName evidence="7">RNase P protein</shortName>
        <shortName evidence="7">RNaseP protein</shortName>
        <ecNumber evidence="7 8">3.1.26.5</ecNumber>
    </recommendedName>
    <alternativeName>
        <fullName evidence="7">Protein C5</fullName>
    </alternativeName>
</protein>
<dbReference type="InterPro" id="IPR020539">
    <property type="entry name" value="RNase_P_CS"/>
</dbReference>
<dbReference type="GO" id="GO:0042781">
    <property type="term" value="F:3'-tRNA processing endoribonuclease activity"/>
    <property type="evidence" value="ECO:0007669"/>
    <property type="project" value="TreeGrafter"/>
</dbReference>
<comment type="subunit">
    <text evidence="7">Consists of a catalytic RNA component (M1 or rnpB) and a protein subunit.</text>
</comment>
<reference evidence="9 10" key="1">
    <citation type="submission" date="2020-08" db="EMBL/GenBank/DDBJ databases">
        <title>Genomic Encyclopedia of Type Strains, Phase IV (KMG-IV): sequencing the most valuable type-strain genomes for metagenomic binning, comparative biology and taxonomic classification.</title>
        <authorList>
            <person name="Goeker M."/>
        </authorList>
    </citation>
    <scope>NUCLEOTIDE SEQUENCE [LARGE SCALE GENOMIC DNA]</scope>
    <source>
        <strain evidence="9 10">DSM 29568</strain>
    </source>
</reference>
<evidence type="ECO:0000256" key="4">
    <source>
        <dbReference type="ARBA" id="ARBA00022759"/>
    </source>
</evidence>
<proteinExistence type="inferred from homology"/>
<evidence type="ECO:0000256" key="5">
    <source>
        <dbReference type="ARBA" id="ARBA00022801"/>
    </source>
</evidence>
<evidence type="ECO:0000313" key="9">
    <source>
        <dbReference type="EMBL" id="MBB4118456.1"/>
    </source>
</evidence>
<dbReference type="HAMAP" id="MF_00227">
    <property type="entry name" value="RNase_P"/>
    <property type="match status" value="1"/>
</dbReference>
<comment type="similarity">
    <text evidence="7">Belongs to the RnpA family.</text>
</comment>
<evidence type="ECO:0000256" key="6">
    <source>
        <dbReference type="ARBA" id="ARBA00022884"/>
    </source>
</evidence>
<sequence length="118" mass="14008">MEQTFPRIEKLKSKQLIGQVFSKGKSVKKFPVLLLYYPLPTHYTTHKVAVSVPKRNFKKAVDRNRIKRLIREAYRTQKQIIYTPNHKKFAILFLYLGKEHKPYSKIQQAVNTLLHEIN</sequence>
<comment type="catalytic activity">
    <reaction evidence="7">
        <text>Endonucleolytic cleavage of RNA, removing 5'-extranucleotides from tRNA precursor.</text>
        <dbReference type="EC" id="3.1.26.5"/>
    </reaction>
</comment>
<comment type="function">
    <text evidence="1 7">RNaseP catalyzes the removal of the 5'-leader sequence from pre-tRNA to produce the mature 5'-terminus. It can also cleave other RNA substrates such as 4.5S RNA. The protein component plays an auxiliary but essential role in vivo by binding to the 5'-leader sequence and broadening the substrate specificity of the ribozyme.</text>
</comment>
<dbReference type="GO" id="GO:0030677">
    <property type="term" value="C:ribonuclease P complex"/>
    <property type="evidence" value="ECO:0007669"/>
    <property type="project" value="TreeGrafter"/>
</dbReference>
<dbReference type="RefSeq" id="WP_183476552.1">
    <property type="nucleotide sequence ID" value="NZ_JACIFO010000002.1"/>
</dbReference>
<dbReference type="InterPro" id="IPR014721">
    <property type="entry name" value="Ribsml_uS5_D2-typ_fold_subgr"/>
</dbReference>
<dbReference type="Proteomes" id="UP000553034">
    <property type="component" value="Unassembled WGS sequence"/>
</dbReference>
<keyword evidence="6 7" id="KW-0694">RNA-binding</keyword>
<comment type="caution">
    <text evidence="9">The sequence shown here is derived from an EMBL/GenBank/DDBJ whole genome shotgun (WGS) entry which is preliminary data.</text>
</comment>
<keyword evidence="2 7" id="KW-0819">tRNA processing</keyword>
<name>A0A840EST1_9FLAO</name>
<dbReference type="GO" id="GO:0001682">
    <property type="term" value="P:tRNA 5'-leader removal"/>
    <property type="evidence" value="ECO:0007669"/>
    <property type="project" value="UniProtKB-UniRule"/>
</dbReference>
<dbReference type="AlphaFoldDB" id="A0A840EST1"/>
<dbReference type="SUPFAM" id="SSF54211">
    <property type="entry name" value="Ribosomal protein S5 domain 2-like"/>
    <property type="match status" value="1"/>
</dbReference>
<evidence type="ECO:0000256" key="2">
    <source>
        <dbReference type="ARBA" id="ARBA00022694"/>
    </source>
</evidence>
<dbReference type="EMBL" id="JACIFO010000002">
    <property type="protein sequence ID" value="MBB4118456.1"/>
    <property type="molecule type" value="Genomic_DNA"/>
</dbReference>